<dbReference type="GO" id="GO:0043139">
    <property type="term" value="F:5'-3' DNA helicase activity"/>
    <property type="evidence" value="ECO:0007669"/>
    <property type="project" value="UniProtKB-EC"/>
</dbReference>
<dbReference type="GO" id="GO:0006281">
    <property type="term" value="P:DNA repair"/>
    <property type="evidence" value="ECO:0007669"/>
    <property type="project" value="UniProtKB-KW"/>
</dbReference>
<dbReference type="AlphaFoldDB" id="A0AAI9ZIW8"/>
<feature type="domain" description="DNA helicase Pif1-like DEAD-box helicase" evidence="3">
    <location>
        <begin position="188"/>
        <end position="315"/>
    </location>
</feature>
<dbReference type="InterPro" id="IPR051055">
    <property type="entry name" value="PIF1_helicase"/>
</dbReference>
<keyword evidence="1" id="KW-0234">DNA repair</keyword>
<comment type="catalytic activity">
    <reaction evidence="1">
        <text>ATP + H2O = ADP + phosphate + H(+)</text>
        <dbReference type="Rhea" id="RHEA:13065"/>
        <dbReference type="ChEBI" id="CHEBI:15377"/>
        <dbReference type="ChEBI" id="CHEBI:15378"/>
        <dbReference type="ChEBI" id="CHEBI:30616"/>
        <dbReference type="ChEBI" id="CHEBI:43474"/>
        <dbReference type="ChEBI" id="CHEBI:456216"/>
        <dbReference type="EC" id="5.6.2.3"/>
    </reaction>
</comment>
<comment type="cofactor">
    <cofactor evidence="1">
        <name>Mg(2+)</name>
        <dbReference type="ChEBI" id="CHEBI:18420"/>
    </cofactor>
</comment>
<evidence type="ECO:0000313" key="4">
    <source>
        <dbReference type="EMBL" id="KAK1625429.1"/>
    </source>
</evidence>
<feature type="region of interest" description="Disordered" evidence="2">
    <location>
        <begin position="328"/>
        <end position="347"/>
    </location>
</feature>
<dbReference type="RefSeq" id="XP_060441424.1">
    <property type="nucleotide sequence ID" value="XM_060588362.1"/>
</dbReference>
<dbReference type="GO" id="GO:0005524">
    <property type="term" value="F:ATP binding"/>
    <property type="evidence" value="ECO:0007669"/>
    <property type="project" value="UniProtKB-KW"/>
</dbReference>
<dbReference type="PANTHER" id="PTHR47642">
    <property type="entry name" value="ATP-DEPENDENT DNA HELICASE"/>
    <property type="match status" value="1"/>
</dbReference>
<gene>
    <name evidence="4" type="ORF">BDP81DRAFT_397716</name>
</gene>
<comment type="caution">
    <text evidence="4">The sequence shown here is derived from an EMBL/GenBank/DDBJ whole genome shotgun (WGS) entry which is preliminary data.</text>
</comment>
<keyword evidence="5" id="KW-1185">Reference proteome</keyword>
<dbReference type="InterPro" id="IPR010285">
    <property type="entry name" value="DNA_helicase_pif1-like_DEAD"/>
</dbReference>
<dbReference type="GO" id="GO:0016787">
    <property type="term" value="F:hydrolase activity"/>
    <property type="evidence" value="ECO:0007669"/>
    <property type="project" value="UniProtKB-KW"/>
</dbReference>
<feature type="compositionally biased region" description="Basic and acidic residues" evidence="2">
    <location>
        <begin position="337"/>
        <end position="347"/>
    </location>
</feature>
<dbReference type="PANTHER" id="PTHR47642:SF5">
    <property type="entry name" value="ATP-DEPENDENT DNA HELICASE"/>
    <property type="match status" value="1"/>
</dbReference>
<keyword evidence="1" id="KW-0547">Nucleotide-binding</keyword>
<evidence type="ECO:0000313" key="5">
    <source>
        <dbReference type="Proteomes" id="UP001243989"/>
    </source>
</evidence>
<dbReference type="SUPFAM" id="SSF52540">
    <property type="entry name" value="P-loop containing nucleoside triphosphate hydrolases"/>
    <property type="match status" value="1"/>
</dbReference>
<dbReference type="GeneID" id="85473224"/>
<evidence type="ECO:0000256" key="1">
    <source>
        <dbReference type="RuleBase" id="RU363044"/>
    </source>
</evidence>
<dbReference type="EMBL" id="JAHMHQ010000020">
    <property type="protein sequence ID" value="KAK1625429.1"/>
    <property type="molecule type" value="Genomic_DNA"/>
</dbReference>
<keyword evidence="1" id="KW-0067">ATP-binding</keyword>
<dbReference type="Proteomes" id="UP001243989">
    <property type="component" value="Unassembled WGS sequence"/>
</dbReference>
<dbReference type="GO" id="GO:0006310">
    <property type="term" value="P:DNA recombination"/>
    <property type="evidence" value="ECO:0007669"/>
    <property type="project" value="UniProtKB-KW"/>
</dbReference>
<evidence type="ECO:0000256" key="2">
    <source>
        <dbReference type="SAM" id="MobiDB-lite"/>
    </source>
</evidence>
<protein>
    <recommendedName>
        <fullName evidence="1">ATP-dependent DNA helicase</fullName>
        <ecNumber evidence="1">5.6.2.3</ecNumber>
    </recommendedName>
</protein>
<sequence length="347" mass="38892">MRHNTDSMFLPTNSASLSMIYYATNYSTKLDTPLWKRIALMLDLFDGLDEGAHGVTPTGGSDTAQTAQRNNKTRQFFARLANQIFTSREISSVENWGNITLSALYWVLFRRWNHLRDAADPETRLRAAPEFVSFGPGGRSLPALEAYTHRGPILEEPCFYDYVALELRPIPKQAVPVMSGYLDYDLRGTEEGFYQREVFAAKELSSRLVITATSGTAAAGIGGTTIHSAVGLTFKDQDGQTSDTTLTASLDKAKQRWRRRDVLVIDEVSMLGLPTLYDIDQKLRMLRGFADKPFGGMPVAIFTGDFLQFPPVNQSSLLKDFTKLPDITTHTRPSRNASEKRWKEMEA</sequence>
<accession>A0AAI9ZIW8</accession>
<reference evidence="4" key="1">
    <citation type="submission" date="2021-06" db="EMBL/GenBank/DDBJ databases">
        <title>Comparative genomics, transcriptomics and evolutionary studies reveal genomic signatures of adaptation to plant cell wall in hemibiotrophic fungi.</title>
        <authorList>
            <consortium name="DOE Joint Genome Institute"/>
            <person name="Baroncelli R."/>
            <person name="Diaz J.F."/>
            <person name="Benocci T."/>
            <person name="Peng M."/>
            <person name="Battaglia E."/>
            <person name="Haridas S."/>
            <person name="Andreopoulos W."/>
            <person name="Labutti K."/>
            <person name="Pangilinan J."/>
            <person name="Floch G.L."/>
            <person name="Makela M.R."/>
            <person name="Henrissat B."/>
            <person name="Grigoriev I.V."/>
            <person name="Crouch J.A."/>
            <person name="De Vries R.P."/>
            <person name="Sukno S.A."/>
            <person name="Thon M.R."/>
        </authorList>
    </citation>
    <scope>NUCLEOTIDE SEQUENCE</scope>
    <source>
        <strain evidence="4">CBS 102054</strain>
    </source>
</reference>
<dbReference type="InterPro" id="IPR027417">
    <property type="entry name" value="P-loop_NTPase"/>
</dbReference>
<keyword evidence="1 4" id="KW-0347">Helicase</keyword>
<dbReference type="Gene3D" id="3.40.50.300">
    <property type="entry name" value="P-loop containing nucleotide triphosphate hydrolases"/>
    <property type="match status" value="1"/>
</dbReference>
<name>A0AAI9ZIW8_9PEZI</name>
<evidence type="ECO:0000259" key="3">
    <source>
        <dbReference type="Pfam" id="PF05970"/>
    </source>
</evidence>
<dbReference type="Pfam" id="PF05970">
    <property type="entry name" value="PIF1"/>
    <property type="match status" value="1"/>
</dbReference>
<dbReference type="EC" id="5.6.2.3" evidence="1"/>
<dbReference type="GO" id="GO:0000723">
    <property type="term" value="P:telomere maintenance"/>
    <property type="evidence" value="ECO:0007669"/>
    <property type="project" value="InterPro"/>
</dbReference>
<keyword evidence="1" id="KW-0233">DNA recombination</keyword>
<keyword evidence="1" id="KW-0378">Hydrolase</keyword>
<organism evidence="4 5">
    <name type="scientific">Colletotrichum phormii</name>
    <dbReference type="NCBI Taxonomy" id="359342"/>
    <lineage>
        <taxon>Eukaryota</taxon>
        <taxon>Fungi</taxon>
        <taxon>Dikarya</taxon>
        <taxon>Ascomycota</taxon>
        <taxon>Pezizomycotina</taxon>
        <taxon>Sordariomycetes</taxon>
        <taxon>Hypocreomycetidae</taxon>
        <taxon>Glomerellales</taxon>
        <taxon>Glomerellaceae</taxon>
        <taxon>Colletotrichum</taxon>
        <taxon>Colletotrichum acutatum species complex</taxon>
    </lineage>
</organism>
<comment type="similarity">
    <text evidence="1">Belongs to the helicase family.</text>
</comment>
<keyword evidence="1" id="KW-0227">DNA damage</keyword>
<proteinExistence type="inferred from homology"/>